<sequence length="544" mass="62135">MPPFQYQFKSLNHLGLVAAMCRELKIAEYIDARITNDSDVRNVTIGQAVVAMIINGLGFTGQTLYMFPDFYEDKPIDRLIGEGIQAEHLNDKVLGRALDSLYDAGVSDLYLHLAIKVVNHLKLPCKALNLDGTSFHVDGDYNSNNDPDDLKCIHICRGYSRDHRPDLNQVVLQLMTENEAGIPVFMAPASGNVNDKTCFQEIIKNHLSCFRAALNSRYLVADAALYVAETLQLLDDQKQRFISRVPLNIKDAKQLVGKASAVSLKPVEGYEDYYFAQVPSTYGDVQQRWFLFLNKKRRLSEQKTLIRKMEKQSLKEARDLEKLRKKAFLCEDDALQAFALWQKQSKLCQSGSEPEVIRKPCYSGKGRPPSDSKPDHFEYFVHGVCFVACEKKEHAQASLGYFILSTNELDQNRLHAGELLSTYKSQQQVEGGFRFLKSPDFLVSSLYLKKPERIEALLMVMTLCLMVYAAIQHRIRYELKKRSRVFPNQKKKPCQNPTARWVFFCFQGINVLTVNNQEQHVVGLKEKQWTIIQILGISYESVYS</sequence>
<feature type="domain" description="DUF4277" evidence="3">
    <location>
        <begin position="7"/>
        <end position="114"/>
    </location>
</feature>
<dbReference type="GO" id="GO:0004803">
    <property type="term" value="F:transposase activity"/>
    <property type="evidence" value="ECO:0007669"/>
    <property type="project" value="InterPro"/>
</dbReference>
<reference evidence="4" key="1">
    <citation type="submission" date="2015-02" db="EMBL/GenBank/DDBJ databases">
        <title>Pathogens from the sea: Endozoicomonas endosymbiont causing epitheliocystis infections in mesocosm cultures of sharpsnout seabream (Diplodus puntazzo) larvae.</title>
        <authorList>
            <person name="Seth-Smith H."/>
        </authorList>
    </citation>
    <scope>NUCLEOTIDE SEQUENCE</scope>
</reference>
<keyword evidence="1" id="KW-1133">Transmembrane helix</keyword>
<dbReference type="NCBIfam" id="NF033559">
    <property type="entry name" value="transpos_IS1634"/>
    <property type="match status" value="1"/>
</dbReference>
<feature type="domain" description="Transposase IS4-like" evidence="2">
    <location>
        <begin position="131"/>
        <end position="466"/>
    </location>
</feature>
<organism evidence="4">
    <name type="scientific">Candidatus Endozoicomonas cretensis</name>
    <dbReference type="NCBI Taxonomy" id="1628189"/>
    <lineage>
        <taxon>Bacteria</taxon>
        <taxon>Pseudomonadati</taxon>
        <taxon>Pseudomonadota</taxon>
        <taxon>Gammaproteobacteria</taxon>
        <taxon>Oceanospirillales</taxon>
        <taxon>Endozoicomonadaceae</taxon>
        <taxon>Endozoicomonas</taxon>
    </lineage>
</organism>
<name>A0A1S5P8M1_9GAMM</name>
<dbReference type="PANTHER" id="PTHR34614">
    <property type="match status" value="1"/>
</dbReference>
<dbReference type="InterPro" id="IPR047654">
    <property type="entry name" value="IS1634_transpos"/>
</dbReference>
<proteinExistence type="predicted"/>
<evidence type="ECO:0000259" key="2">
    <source>
        <dbReference type="Pfam" id="PF01609"/>
    </source>
</evidence>
<dbReference type="Pfam" id="PF14104">
    <property type="entry name" value="DUF4277"/>
    <property type="match status" value="1"/>
</dbReference>
<keyword evidence="1" id="KW-0472">Membrane</keyword>
<dbReference type="GO" id="GO:0003677">
    <property type="term" value="F:DNA binding"/>
    <property type="evidence" value="ECO:0007669"/>
    <property type="project" value="InterPro"/>
</dbReference>
<accession>A0A1S5P8M1</accession>
<keyword evidence="1" id="KW-0812">Transmembrane</keyword>
<dbReference type="InterPro" id="IPR002559">
    <property type="entry name" value="Transposase_11"/>
</dbReference>
<dbReference type="Pfam" id="PF01609">
    <property type="entry name" value="DDE_Tnp_1"/>
    <property type="match status" value="1"/>
</dbReference>
<evidence type="ECO:0000313" key="4">
    <source>
        <dbReference type="EMBL" id="AKQ76690.1"/>
    </source>
</evidence>
<dbReference type="PANTHER" id="PTHR34614:SF2">
    <property type="entry name" value="TRANSPOSASE IS4-LIKE DOMAIN-CONTAINING PROTEIN"/>
    <property type="match status" value="1"/>
</dbReference>
<evidence type="ECO:0000256" key="1">
    <source>
        <dbReference type="SAM" id="Phobius"/>
    </source>
</evidence>
<protein>
    <submittedName>
        <fullName evidence="4">Transposase</fullName>
    </submittedName>
</protein>
<dbReference type="GO" id="GO:0006313">
    <property type="term" value="P:DNA transposition"/>
    <property type="evidence" value="ECO:0007669"/>
    <property type="project" value="InterPro"/>
</dbReference>
<dbReference type="InterPro" id="IPR025457">
    <property type="entry name" value="DUF4277"/>
</dbReference>
<dbReference type="EMBL" id="KP890196">
    <property type="protein sequence ID" value="AKQ76690.1"/>
    <property type="molecule type" value="Genomic_DNA"/>
</dbReference>
<dbReference type="AlphaFoldDB" id="A0A1S5P8M1"/>
<dbReference type="InterPro" id="IPR012337">
    <property type="entry name" value="RNaseH-like_sf"/>
</dbReference>
<dbReference type="SUPFAM" id="SSF53098">
    <property type="entry name" value="Ribonuclease H-like"/>
    <property type="match status" value="1"/>
</dbReference>
<feature type="transmembrane region" description="Helical" evidence="1">
    <location>
        <begin position="454"/>
        <end position="471"/>
    </location>
</feature>
<evidence type="ECO:0000259" key="3">
    <source>
        <dbReference type="Pfam" id="PF14104"/>
    </source>
</evidence>